<dbReference type="Gene3D" id="3.30.300.30">
    <property type="match status" value="1"/>
</dbReference>
<dbReference type="EMBL" id="QGHA01000023">
    <property type="protein sequence ID" value="PWK65249.1"/>
    <property type="molecule type" value="Genomic_DNA"/>
</dbReference>
<dbReference type="NCBIfam" id="TIGR01733">
    <property type="entry name" value="AA-adenyl-dom"/>
    <property type="match status" value="1"/>
</dbReference>
<dbReference type="PROSITE" id="PS00455">
    <property type="entry name" value="AMP_BINDING"/>
    <property type="match status" value="1"/>
</dbReference>
<evidence type="ECO:0000259" key="5">
    <source>
        <dbReference type="PROSITE" id="PS50075"/>
    </source>
</evidence>
<dbReference type="Gene3D" id="2.30.38.10">
    <property type="entry name" value="Luciferase, Domain 3"/>
    <property type="match status" value="1"/>
</dbReference>
<evidence type="ECO:0000313" key="6">
    <source>
        <dbReference type="EMBL" id="PWK65249.1"/>
    </source>
</evidence>
<dbReference type="SUPFAM" id="SSF56801">
    <property type="entry name" value="Acetyl-CoA synthetase-like"/>
    <property type="match status" value="2"/>
</dbReference>
<dbReference type="Gene3D" id="1.10.1200.10">
    <property type="entry name" value="ACP-like"/>
    <property type="match status" value="1"/>
</dbReference>
<dbReference type="Gene3D" id="3.40.50.980">
    <property type="match status" value="3"/>
</dbReference>
<reference evidence="6 7" key="1">
    <citation type="submission" date="2018-05" db="EMBL/GenBank/DDBJ databases">
        <title>Genomic Encyclopedia of Archaeal and Bacterial Type Strains, Phase II (KMG-II): from individual species to whole genera.</title>
        <authorList>
            <person name="Goeker M."/>
        </authorList>
    </citation>
    <scope>NUCLEOTIDE SEQUENCE [LARGE SCALE GENOMIC DNA]</scope>
    <source>
        <strain evidence="6 7">DSM 19975</strain>
    </source>
</reference>
<dbReference type="InterPro" id="IPR006162">
    <property type="entry name" value="Ppantetheine_attach_site"/>
</dbReference>
<comment type="cofactor">
    <cofactor evidence="1">
        <name>pantetheine 4'-phosphate</name>
        <dbReference type="ChEBI" id="CHEBI:47942"/>
    </cofactor>
</comment>
<protein>
    <submittedName>
        <fullName evidence="6">Amino acid adenylation domain-containing protein</fullName>
    </submittedName>
</protein>
<keyword evidence="3" id="KW-0596">Phosphopantetheine</keyword>
<keyword evidence="4" id="KW-0597">Phosphoprotein</keyword>
<comment type="similarity">
    <text evidence="2">Belongs to the ATP-dependent AMP-binding enzyme family.</text>
</comment>
<dbReference type="CDD" id="cd19531">
    <property type="entry name" value="LCL_NRPS-like"/>
    <property type="match status" value="1"/>
</dbReference>
<dbReference type="FunFam" id="3.30.300.30:FF:000010">
    <property type="entry name" value="Enterobactin synthetase component F"/>
    <property type="match status" value="1"/>
</dbReference>
<dbReference type="PANTHER" id="PTHR45527:SF1">
    <property type="entry name" value="FATTY ACID SYNTHASE"/>
    <property type="match status" value="1"/>
</dbReference>
<evidence type="ECO:0000256" key="1">
    <source>
        <dbReference type="ARBA" id="ARBA00001957"/>
    </source>
</evidence>
<dbReference type="Gene3D" id="3.30.559.30">
    <property type="entry name" value="Nonribosomal peptide synthetase, condensation domain"/>
    <property type="match status" value="2"/>
</dbReference>
<dbReference type="PROSITE" id="PS50075">
    <property type="entry name" value="CARRIER"/>
    <property type="match status" value="1"/>
</dbReference>
<dbReference type="CDD" id="cd05930">
    <property type="entry name" value="A_NRPS"/>
    <property type="match status" value="1"/>
</dbReference>
<name>A0A316GST8_9SPHI</name>
<dbReference type="SUPFAM" id="SSF52777">
    <property type="entry name" value="CoA-dependent acyltransferases"/>
    <property type="match status" value="4"/>
</dbReference>
<evidence type="ECO:0000256" key="2">
    <source>
        <dbReference type="ARBA" id="ARBA00006432"/>
    </source>
</evidence>
<dbReference type="InterPro" id="IPR020845">
    <property type="entry name" value="AMP-binding_CS"/>
</dbReference>
<dbReference type="Gene3D" id="3.30.559.10">
    <property type="entry name" value="Chloramphenicol acetyltransferase-like domain"/>
    <property type="match status" value="2"/>
</dbReference>
<feature type="non-terminal residue" evidence="6">
    <location>
        <position position="1546"/>
    </location>
</feature>
<dbReference type="SMART" id="SM00823">
    <property type="entry name" value="PKS_PP"/>
    <property type="match status" value="1"/>
</dbReference>
<dbReference type="GO" id="GO:0031177">
    <property type="term" value="F:phosphopantetheine binding"/>
    <property type="evidence" value="ECO:0007669"/>
    <property type="project" value="InterPro"/>
</dbReference>
<dbReference type="FunFam" id="1.10.1200.10:FF:000005">
    <property type="entry name" value="Nonribosomal peptide synthetase 1"/>
    <property type="match status" value="1"/>
</dbReference>
<dbReference type="InterPro" id="IPR001242">
    <property type="entry name" value="Condensation_dom"/>
</dbReference>
<dbReference type="GO" id="GO:0043041">
    <property type="term" value="P:amino acid activation for nonribosomal peptide biosynthetic process"/>
    <property type="evidence" value="ECO:0007669"/>
    <property type="project" value="TreeGrafter"/>
</dbReference>
<dbReference type="Pfam" id="PF00501">
    <property type="entry name" value="AMP-binding"/>
    <property type="match status" value="1"/>
</dbReference>
<dbReference type="SUPFAM" id="SSF47336">
    <property type="entry name" value="ACP-like"/>
    <property type="match status" value="1"/>
</dbReference>
<evidence type="ECO:0000256" key="3">
    <source>
        <dbReference type="ARBA" id="ARBA00022450"/>
    </source>
</evidence>
<dbReference type="InterPro" id="IPR036736">
    <property type="entry name" value="ACP-like_sf"/>
</dbReference>
<evidence type="ECO:0000313" key="7">
    <source>
        <dbReference type="Proteomes" id="UP000245678"/>
    </source>
</evidence>
<comment type="caution">
    <text evidence="6">The sequence shown here is derived from an EMBL/GenBank/DDBJ whole genome shotgun (WGS) entry which is preliminary data.</text>
</comment>
<keyword evidence="7" id="KW-1185">Reference proteome</keyword>
<dbReference type="InterPro" id="IPR020806">
    <property type="entry name" value="PKS_PP-bd"/>
</dbReference>
<dbReference type="InterPro" id="IPR010071">
    <property type="entry name" value="AA_adenyl_dom"/>
</dbReference>
<dbReference type="GO" id="GO:0003824">
    <property type="term" value="F:catalytic activity"/>
    <property type="evidence" value="ECO:0007669"/>
    <property type="project" value="InterPro"/>
</dbReference>
<dbReference type="Proteomes" id="UP000245678">
    <property type="component" value="Unassembled WGS sequence"/>
</dbReference>
<dbReference type="InterPro" id="IPR000873">
    <property type="entry name" value="AMP-dep_synth/lig_dom"/>
</dbReference>
<dbReference type="Pfam" id="PF00550">
    <property type="entry name" value="PP-binding"/>
    <property type="match status" value="1"/>
</dbReference>
<dbReference type="RefSeq" id="WP_146203223.1">
    <property type="nucleotide sequence ID" value="NZ_QGHA01000023.1"/>
</dbReference>
<feature type="domain" description="Carrier" evidence="5">
    <location>
        <begin position="946"/>
        <end position="1023"/>
    </location>
</feature>
<sequence>MNQLSSIQKSIWMAQSRSPLSPLFNIGGYVKLFGLTDEAHFLQTFRLITRQMDVLSQTSGQLEDLAMDSNKGGDSLEEIICLIDCSARSNPLRYVMNLVDEDIRIPFAQSDLLFKGILFKLSDLEYLWYVKAHHLVTDGFSMGLLFRKVMAVYNAPLLNVPSVSVNNIFPYSAFVADEQKYQSSDQYDEDEKFWHERLSKVVGNKLFGSCLLPVSQKSMKAGRFEAGITRNLFKKVEAYCSQFNCSVPHFYITLLLAISKAYNNAPGVLGIPVFNRLSRNSKNTFGPFVNMVPLYCQLDDQLSFVENMKLVKDELNQCFRHKRYPLIDILEKLEQHENIYNVTFSYQKIDYLSSVNDNPNEVVFLSGSEQQEDMIFHLLDFSEGGDLVLAVDYLIGSFSLEVIQGIVAAILRMTENLVTLPDLPLRETGYIGDEERKKLLYDFNQTERHYEGHTLVAELFEQAAKQHPAATALVFREKQFSYSEINSQANRMAHYLRNTHNVSREVPVAIILDRDEWMVIAMIAVLKSGGYYIPIHPETPETRIAYILDDAGCQQQIDGEFLSKFSLIADGYSAQNPDHINQSNDLNCLIYTSGSTGLPKGAMLENSGIVNQIFSKIDLLGFKEGEVLCHNSHLHFVGGIWQLWAPLVLGGKVVLCDDDELTDIRQVVNKAEAFKSRVIEVIPSQLNEHLNDESGLSFAKLEILVLTGERLNMENVRRCYRTNDRLCIMNGYGQTESSNDTACHILNKQTTGDVILIGRPIANTRHYILNESLGLVPIGVTGELYTSGAGLSRGYLNRPDLTAEKFIQNPYLKGGRMYRTGDLVRWLPSGDIEFIGRKDEQVKIRGYRIEPGEVKDVLLQHPKVEEAVILARGTEGENNELVAYFVSESGVDGGELRSYLRDRLPSYMVPVHYVQLESMPLLSNGKIDKHSLPAPSYGDIGTAYVKPSTATESMLASLWSSLLGVAEDLVGRDDDFFELGGHSLKAVRLLSRIQAEFSVVVSLSELFGNPRISDLAVLIDSKQAKAVVPIRTIPESDSYALSSAQRRLWVLCQFPESSMAYNQVSGYLLKGHLDVTGLEESFNKVIARHEILRTVIREDETGMPRQYVLSVSSGGLKLKQTDLRGFASKGVEDLKPLITSEFRRAFDLSTGPLVRADLYRLSADEWLLTYSMHHIISDGWSMGLLIREVLMFYKQYLGGRSDLLPPSPGIQYKDYASWQLERLQSGILGEDKSYWLSQFGEGVPVLELPTDRVRSSVKTYNGGNVVRELGAELTSGITAICRAHSATLFMGLLAGVNALLYRYTGQTDITIGSPTAGRDHGDLEDQLGFYVNTLALRTRFSGSENYGQLLNLIREVTLSAYDHQSYPFDELVEALDIRRDLSRSPLFDVMVVLQNNDQIAISDEGLPDLEINPVLDAEQPGSKFDLTFTFTEAGEGLVLVLEFNSDLYDQATAERMGAHLEQLLDALVSSPDTGISSVEYLTADQRHTLLEEFNNTSVAYPEDKTVIDLFKEQVELHRDKTAVVSGSKSLTYQELDERSDLLAKYL</sequence>
<evidence type="ECO:0000256" key="4">
    <source>
        <dbReference type="ARBA" id="ARBA00022553"/>
    </source>
</evidence>
<dbReference type="Pfam" id="PF13193">
    <property type="entry name" value="AMP-binding_C"/>
    <property type="match status" value="1"/>
</dbReference>
<dbReference type="InterPro" id="IPR045851">
    <property type="entry name" value="AMP-bd_C_sf"/>
</dbReference>
<organism evidence="6 7">
    <name type="scientific">Mucilaginibacter oryzae</name>
    <dbReference type="NCBI Taxonomy" id="468058"/>
    <lineage>
        <taxon>Bacteria</taxon>
        <taxon>Pseudomonadati</taxon>
        <taxon>Bacteroidota</taxon>
        <taxon>Sphingobacteriia</taxon>
        <taxon>Sphingobacteriales</taxon>
        <taxon>Sphingobacteriaceae</taxon>
        <taxon>Mucilaginibacter</taxon>
    </lineage>
</organism>
<dbReference type="GO" id="GO:0005737">
    <property type="term" value="C:cytoplasm"/>
    <property type="evidence" value="ECO:0007669"/>
    <property type="project" value="TreeGrafter"/>
</dbReference>
<dbReference type="GO" id="GO:0044550">
    <property type="term" value="P:secondary metabolite biosynthetic process"/>
    <property type="evidence" value="ECO:0007669"/>
    <property type="project" value="TreeGrafter"/>
</dbReference>
<dbReference type="Pfam" id="PF00668">
    <property type="entry name" value="Condensation"/>
    <property type="match status" value="2"/>
</dbReference>
<dbReference type="PANTHER" id="PTHR45527">
    <property type="entry name" value="NONRIBOSOMAL PEPTIDE SYNTHETASE"/>
    <property type="match status" value="1"/>
</dbReference>
<dbReference type="InterPro" id="IPR025110">
    <property type="entry name" value="AMP-bd_C"/>
</dbReference>
<proteinExistence type="inferred from homology"/>
<dbReference type="InterPro" id="IPR009081">
    <property type="entry name" value="PP-bd_ACP"/>
</dbReference>
<accession>A0A316GST8</accession>
<gene>
    <name evidence="6" type="ORF">LX99_05041</name>
</gene>
<dbReference type="FunFam" id="2.30.38.10:FF:000001">
    <property type="entry name" value="Non-ribosomal peptide synthetase PvdI"/>
    <property type="match status" value="1"/>
</dbReference>
<dbReference type="PROSITE" id="PS00012">
    <property type="entry name" value="PHOSPHOPANTETHEINE"/>
    <property type="match status" value="1"/>
</dbReference>
<dbReference type="InterPro" id="IPR023213">
    <property type="entry name" value="CAT-like_dom_sf"/>
</dbReference>